<dbReference type="Proteomes" id="UP000235728">
    <property type="component" value="Unassembled WGS sequence"/>
</dbReference>
<accession>A0A2N6P0Q8</accession>
<dbReference type="SUPFAM" id="SSF53448">
    <property type="entry name" value="Nucleotide-diphospho-sugar transferases"/>
    <property type="match status" value="1"/>
</dbReference>
<evidence type="ECO:0000256" key="3">
    <source>
        <dbReference type="ARBA" id="ARBA00023136"/>
    </source>
</evidence>
<sequence>MLVTGGSGSDNLLRRYRDQQQQALAPRIGRCSHGERTVWARAWNLTERNHRDLLDDRFTPKELHNTLDILLANKIPSLLEIVVIWNNLDEALPASFVSQHGVNVRYRKPTRDSLNEKLWNDPSYRTRAILLSDDDVFYRPADLTFVFDMWRRFGRARVTGALARCAGVDAAGHWEYSQCHPGGKYALVLTNLAFVDVSVLDAYNSDFDPVQEMRRYVDESRNCEDIALNFVAAARPTTPDSRATSVSGPLLVRGSGHSQETTTAKNLGRPRLDSIHGRQVQRRPDADSSHAHLGQLGRRVAAIPLGQQDGNAPVQLGNQSSHLSGTQSTRAAAPEEDGCRAGLQICAPAVQRLTHARLVVKLWRSIQPKRITARINDKIRHAGTGHRLQRRLDARNRRAGDALTKAGRRDAVFQVGAGDAVARGRGKDFRDARAVAVLEIGGEGQAREGGERREGAQGVEVLLGSQVLVLGAAGMCERPRGGGQGGDGFAGGGGWGGGGGGVVE</sequence>
<comment type="caution">
    <text evidence="7">The sequence shown here is derived from an EMBL/GenBank/DDBJ whole genome shotgun (WGS) entry which is preliminary data.</text>
</comment>
<keyword evidence="3" id="KW-0472">Membrane</keyword>
<dbReference type="InterPro" id="IPR015338">
    <property type="entry name" value="GT64_dom"/>
</dbReference>
<dbReference type="InterPro" id="IPR029044">
    <property type="entry name" value="Nucleotide-diphossugar_trans"/>
</dbReference>
<name>A0A2N6P0Q8_BEABA</name>
<evidence type="ECO:0000256" key="2">
    <source>
        <dbReference type="ARBA" id="ARBA00022679"/>
    </source>
</evidence>
<feature type="region of interest" description="Disordered" evidence="5">
    <location>
        <begin position="308"/>
        <end position="335"/>
    </location>
</feature>
<dbReference type="PANTHER" id="PTHR48261:SF2">
    <property type="entry name" value="ACETYLGLUCOSAMINYLTRANSFERASE"/>
    <property type="match status" value="1"/>
</dbReference>
<dbReference type="AlphaFoldDB" id="A0A2N6P0Q8"/>
<dbReference type="EMBL" id="MRVG01000001">
    <property type="protein sequence ID" value="PMB73104.1"/>
    <property type="molecule type" value="Genomic_DNA"/>
</dbReference>
<dbReference type="Pfam" id="PF09258">
    <property type="entry name" value="Glyco_transf_64"/>
    <property type="match status" value="1"/>
</dbReference>
<keyword evidence="4" id="KW-1015">Disulfide bond</keyword>
<feature type="region of interest" description="Disordered" evidence="5">
    <location>
        <begin position="238"/>
        <end position="290"/>
    </location>
</feature>
<dbReference type="PANTHER" id="PTHR48261">
    <property type="entry name" value="ACETYLGLUCOSAMINYLTRANSFERASE"/>
    <property type="match status" value="1"/>
</dbReference>
<feature type="region of interest" description="Disordered" evidence="5">
    <location>
        <begin position="484"/>
        <end position="504"/>
    </location>
</feature>
<proteinExistence type="predicted"/>
<dbReference type="Gene3D" id="3.90.550.10">
    <property type="entry name" value="Spore Coat Polysaccharide Biosynthesis Protein SpsA, Chain A"/>
    <property type="match status" value="1"/>
</dbReference>
<reference evidence="7 8" key="1">
    <citation type="journal article" date="2016" name="Appl. Microbiol. Biotechnol.">
        <title>Characterization of T-DNA insertion mutants with decreased virulence in the entomopathogenic fungus Beauveria bassiana JEF-007.</title>
        <authorList>
            <person name="Kim S."/>
            <person name="Lee S.J."/>
            <person name="Nai Y.S."/>
            <person name="Yu J.S."/>
            <person name="Lee M.R."/>
            <person name="Yang Y.T."/>
            <person name="Kim J.S."/>
        </authorList>
    </citation>
    <scope>NUCLEOTIDE SEQUENCE [LARGE SCALE GENOMIC DNA]</scope>
    <source>
        <strain evidence="7 8">JEF-007</strain>
    </source>
</reference>
<evidence type="ECO:0000313" key="7">
    <source>
        <dbReference type="EMBL" id="PMB73104.1"/>
    </source>
</evidence>
<feature type="compositionally biased region" description="Basic and acidic residues" evidence="5">
    <location>
        <begin position="270"/>
        <end position="290"/>
    </location>
</feature>
<feature type="compositionally biased region" description="Polar residues" evidence="5">
    <location>
        <begin position="256"/>
        <end position="265"/>
    </location>
</feature>
<dbReference type="GO" id="GO:0016020">
    <property type="term" value="C:membrane"/>
    <property type="evidence" value="ECO:0007669"/>
    <property type="project" value="UniProtKB-SubCell"/>
</dbReference>
<dbReference type="GO" id="GO:0016757">
    <property type="term" value="F:glycosyltransferase activity"/>
    <property type="evidence" value="ECO:0007669"/>
    <property type="project" value="InterPro"/>
</dbReference>
<organism evidence="7 8">
    <name type="scientific">Beauveria bassiana</name>
    <name type="common">White muscardine disease fungus</name>
    <name type="synonym">Tritirachium shiotae</name>
    <dbReference type="NCBI Taxonomy" id="176275"/>
    <lineage>
        <taxon>Eukaryota</taxon>
        <taxon>Fungi</taxon>
        <taxon>Dikarya</taxon>
        <taxon>Ascomycota</taxon>
        <taxon>Pezizomycotina</taxon>
        <taxon>Sordariomycetes</taxon>
        <taxon>Hypocreomycetidae</taxon>
        <taxon>Hypocreales</taxon>
        <taxon>Cordycipitaceae</taxon>
        <taxon>Beauveria</taxon>
    </lineage>
</organism>
<evidence type="ECO:0000256" key="4">
    <source>
        <dbReference type="ARBA" id="ARBA00023157"/>
    </source>
</evidence>
<feature type="compositionally biased region" description="Polar residues" evidence="5">
    <location>
        <begin position="316"/>
        <end position="330"/>
    </location>
</feature>
<gene>
    <name evidence="7" type="primary">Extl2</name>
    <name evidence="7" type="ORF">BM221_000523</name>
</gene>
<feature type="compositionally biased region" description="Polar residues" evidence="5">
    <location>
        <begin position="238"/>
        <end position="247"/>
    </location>
</feature>
<comment type="subcellular location">
    <subcellularLocation>
        <location evidence="1">Membrane</location>
    </subcellularLocation>
</comment>
<evidence type="ECO:0000256" key="5">
    <source>
        <dbReference type="SAM" id="MobiDB-lite"/>
    </source>
</evidence>
<protein>
    <submittedName>
        <fullName evidence="7">Exostosin-like 2</fullName>
    </submittedName>
</protein>
<dbReference type="InterPro" id="IPR004263">
    <property type="entry name" value="Exostosin"/>
</dbReference>
<keyword evidence="2" id="KW-0808">Transferase</keyword>
<evidence type="ECO:0000313" key="8">
    <source>
        <dbReference type="Proteomes" id="UP000235728"/>
    </source>
</evidence>
<evidence type="ECO:0000256" key="1">
    <source>
        <dbReference type="ARBA" id="ARBA00004370"/>
    </source>
</evidence>
<feature type="domain" description="Glycosyl transferase 64" evidence="6">
    <location>
        <begin position="73"/>
        <end position="240"/>
    </location>
</feature>
<evidence type="ECO:0000259" key="6">
    <source>
        <dbReference type="Pfam" id="PF09258"/>
    </source>
</evidence>